<proteinExistence type="predicted"/>
<accession>A0A9D1ZI73</accession>
<protein>
    <submittedName>
        <fullName evidence="1">Major capsid protein</fullName>
    </submittedName>
</protein>
<evidence type="ECO:0000313" key="1">
    <source>
        <dbReference type="EMBL" id="HIY88218.1"/>
    </source>
</evidence>
<dbReference type="Pfam" id="PF03864">
    <property type="entry name" value="Phage_cap_E"/>
    <property type="match status" value="1"/>
</dbReference>
<dbReference type="EMBL" id="DXCV01000039">
    <property type="protein sequence ID" value="HIY88218.1"/>
    <property type="molecule type" value="Genomic_DNA"/>
</dbReference>
<comment type="caution">
    <text evidence="1">The sequence shown here is derived from an EMBL/GenBank/DDBJ whole genome shotgun (WGS) entry which is preliminary data.</text>
</comment>
<gene>
    <name evidence="1" type="ORF">H9824_05890</name>
</gene>
<dbReference type="AlphaFoldDB" id="A0A9D1ZI73"/>
<name>A0A9D1ZI73_9BACE</name>
<dbReference type="Proteomes" id="UP000886851">
    <property type="component" value="Unassembled WGS sequence"/>
</dbReference>
<dbReference type="InterPro" id="IPR005564">
    <property type="entry name" value="Major_capsid_GpE"/>
</dbReference>
<organism evidence="1 2">
    <name type="scientific">Candidatus Bacteroides pullicola</name>
    <dbReference type="NCBI Taxonomy" id="2838475"/>
    <lineage>
        <taxon>Bacteria</taxon>
        <taxon>Pseudomonadati</taxon>
        <taxon>Bacteroidota</taxon>
        <taxon>Bacteroidia</taxon>
        <taxon>Bacteroidales</taxon>
        <taxon>Bacteroidaceae</taxon>
        <taxon>Bacteroides</taxon>
    </lineage>
</organism>
<sequence>MAEHIFYSSIFGELTKQVQVRIDAASELRKRLFDQNIYERYLTWDVPTIGLNFEELVGQYNLSVAAATLDSSGKSPLMGTEGLETLKDKVLNHQMAYSMPIEEYRKILQILDSRMLTDRQKTNQLIELMWGNVTKVVNSVQSKLDMIFLGALSNQGVFTFDATNNPEGGVRGTIDYKMPEENKAEVTLDWTEGNKGTVDCFEDIQAVVDAAQDKVTFSKMLMSPARLSYMLKNKKLKQAVFGTDKSGTPLLMNNLNEFLRANDMPAVEVVRRITRVQNNGKLTEYKPWNDKNIVFVPEGNLGVIKNAYADNELRPEAGVTYSNYGRIRISQWGVGETQNANGTEFTKAQSLSLPVITEINGIYSLTVETA</sequence>
<evidence type="ECO:0000313" key="2">
    <source>
        <dbReference type="Proteomes" id="UP000886851"/>
    </source>
</evidence>
<reference evidence="1" key="2">
    <citation type="submission" date="2021-04" db="EMBL/GenBank/DDBJ databases">
        <authorList>
            <person name="Gilroy R."/>
        </authorList>
    </citation>
    <scope>NUCLEOTIDE SEQUENCE</scope>
    <source>
        <strain evidence="1">Gambia2-208</strain>
    </source>
</reference>
<reference evidence="1" key="1">
    <citation type="journal article" date="2021" name="PeerJ">
        <title>Extensive microbial diversity within the chicken gut microbiome revealed by metagenomics and culture.</title>
        <authorList>
            <person name="Gilroy R."/>
            <person name="Ravi A."/>
            <person name="Getino M."/>
            <person name="Pursley I."/>
            <person name="Horton D.L."/>
            <person name="Alikhan N.F."/>
            <person name="Baker D."/>
            <person name="Gharbi K."/>
            <person name="Hall N."/>
            <person name="Watson M."/>
            <person name="Adriaenssens E.M."/>
            <person name="Foster-Nyarko E."/>
            <person name="Jarju S."/>
            <person name="Secka A."/>
            <person name="Antonio M."/>
            <person name="Oren A."/>
            <person name="Chaudhuri R.R."/>
            <person name="La Ragione R."/>
            <person name="Hildebrand F."/>
            <person name="Pallen M.J."/>
        </authorList>
    </citation>
    <scope>NUCLEOTIDE SEQUENCE</scope>
    <source>
        <strain evidence="1">Gambia2-208</strain>
    </source>
</reference>